<dbReference type="GO" id="GO:0016020">
    <property type="term" value="C:membrane"/>
    <property type="evidence" value="ECO:0007669"/>
    <property type="project" value="UniProtKB-SubCell"/>
</dbReference>
<dbReference type="PANTHER" id="PTHR43731:SF26">
    <property type="entry name" value="RHOMBOID-LIKE PROTEIN 10, CHLOROPLASTIC"/>
    <property type="match status" value="1"/>
</dbReference>
<evidence type="ECO:0000256" key="1">
    <source>
        <dbReference type="ARBA" id="ARBA00004141"/>
    </source>
</evidence>
<feature type="transmembrane region" description="Helical" evidence="5">
    <location>
        <begin position="193"/>
        <end position="216"/>
    </location>
</feature>
<name>A0A1N6JK94_9BACT</name>
<dbReference type="InterPro" id="IPR022764">
    <property type="entry name" value="Peptidase_S54_rhomboid_dom"/>
</dbReference>
<dbReference type="PANTHER" id="PTHR43731">
    <property type="entry name" value="RHOMBOID PROTEASE"/>
    <property type="match status" value="1"/>
</dbReference>
<dbReference type="RefSeq" id="WP_074241485.1">
    <property type="nucleotide sequence ID" value="NZ_FSRA01000002.1"/>
</dbReference>
<evidence type="ECO:0000313" key="8">
    <source>
        <dbReference type="Proteomes" id="UP000185003"/>
    </source>
</evidence>
<keyword evidence="4 5" id="KW-0472">Membrane</keyword>
<feature type="transmembrane region" description="Helical" evidence="5">
    <location>
        <begin position="258"/>
        <end position="275"/>
    </location>
</feature>
<gene>
    <name evidence="7" type="ORF">SAMN04488055_4112</name>
</gene>
<accession>A0A1N6JK94</accession>
<evidence type="ECO:0000256" key="3">
    <source>
        <dbReference type="ARBA" id="ARBA00022989"/>
    </source>
</evidence>
<comment type="subcellular location">
    <subcellularLocation>
        <location evidence="1">Membrane</location>
        <topology evidence="1">Multi-pass membrane protein</topology>
    </subcellularLocation>
</comment>
<dbReference type="Proteomes" id="UP000185003">
    <property type="component" value="Unassembled WGS sequence"/>
</dbReference>
<organism evidence="7 8">
    <name type="scientific">Chitinophaga niabensis</name>
    <dbReference type="NCBI Taxonomy" id="536979"/>
    <lineage>
        <taxon>Bacteria</taxon>
        <taxon>Pseudomonadati</taxon>
        <taxon>Bacteroidota</taxon>
        <taxon>Chitinophagia</taxon>
        <taxon>Chitinophagales</taxon>
        <taxon>Chitinophagaceae</taxon>
        <taxon>Chitinophaga</taxon>
    </lineage>
</organism>
<dbReference type="Pfam" id="PF01694">
    <property type="entry name" value="Rhomboid"/>
    <property type="match status" value="2"/>
</dbReference>
<feature type="domain" description="Peptidase S54 rhomboid" evidence="6">
    <location>
        <begin position="58"/>
        <end position="117"/>
    </location>
</feature>
<feature type="transmembrane region" description="Helical" evidence="5">
    <location>
        <begin position="64"/>
        <end position="84"/>
    </location>
</feature>
<evidence type="ECO:0000256" key="2">
    <source>
        <dbReference type="ARBA" id="ARBA00022692"/>
    </source>
</evidence>
<evidence type="ECO:0000259" key="6">
    <source>
        <dbReference type="Pfam" id="PF01694"/>
    </source>
</evidence>
<dbReference type="Gene3D" id="1.20.1540.10">
    <property type="entry name" value="Rhomboid-like"/>
    <property type="match status" value="1"/>
</dbReference>
<reference evidence="8" key="1">
    <citation type="submission" date="2016-11" db="EMBL/GenBank/DDBJ databases">
        <authorList>
            <person name="Varghese N."/>
            <person name="Submissions S."/>
        </authorList>
    </citation>
    <scope>NUCLEOTIDE SEQUENCE [LARGE SCALE GENOMIC DNA]</scope>
    <source>
        <strain evidence="8">DSM 24787</strain>
    </source>
</reference>
<feature type="domain" description="Peptidase S54 rhomboid" evidence="6">
    <location>
        <begin position="192"/>
        <end position="271"/>
    </location>
</feature>
<protein>
    <submittedName>
        <fullName evidence="7">Rhomboid family protein</fullName>
    </submittedName>
</protein>
<dbReference type="AlphaFoldDB" id="A0A1N6JK94"/>
<dbReference type="InterPro" id="IPR050925">
    <property type="entry name" value="Rhomboid_protease_S54"/>
</dbReference>
<keyword evidence="8" id="KW-1185">Reference proteome</keyword>
<dbReference type="STRING" id="536979.SAMN04488055_4112"/>
<evidence type="ECO:0000256" key="5">
    <source>
        <dbReference type="SAM" id="Phobius"/>
    </source>
</evidence>
<feature type="transmembrane region" description="Helical" evidence="5">
    <location>
        <begin position="96"/>
        <end position="117"/>
    </location>
</feature>
<keyword evidence="2 5" id="KW-0812">Transmembrane</keyword>
<dbReference type="SUPFAM" id="SSF144091">
    <property type="entry name" value="Rhomboid-like"/>
    <property type="match status" value="1"/>
</dbReference>
<keyword evidence="3 5" id="KW-1133">Transmembrane helix</keyword>
<feature type="transmembrane region" description="Helical" evidence="5">
    <location>
        <begin position="12"/>
        <end position="33"/>
    </location>
</feature>
<feature type="transmembrane region" description="Helical" evidence="5">
    <location>
        <begin position="228"/>
        <end position="246"/>
    </location>
</feature>
<dbReference type="EMBL" id="FSRA01000002">
    <property type="protein sequence ID" value="SIO44765.1"/>
    <property type="molecule type" value="Genomic_DNA"/>
</dbReference>
<evidence type="ECO:0000313" key="7">
    <source>
        <dbReference type="EMBL" id="SIO44765.1"/>
    </source>
</evidence>
<dbReference type="InterPro" id="IPR035952">
    <property type="entry name" value="Rhomboid-like_sf"/>
</dbReference>
<evidence type="ECO:0000256" key="4">
    <source>
        <dbReference type="ARBA" id="ARBA00023136"/>
    </source>
</evidence>
<dbReference type="GO" id="GO:0004252">
    <property type="term" value="F:serine-type endopeptidase activity"/>
    <property type="evidence" value="ECO:0007669"/>
    <property type="project" value="InterPro"/>
</dbReference>
<sequence length="284" mass="32650">MSEFRPGRFQMLPLVIKNLLIINGLVFLAQVTLENMYGYRMEDLFGLHYWGSELFKPHQLVTHLFMHGGFGHVFFNMFALWMFGSALENIWGPKRFLVFYIICGIGAALCHMVVLTYDNMQVVKAVQHFNADPAFDTFNAIYEKYGLGNYVISEGNQQVSLQSFRDAWSTMPPESYDMTFRAKLYLAKFVETYANIPTVGASGAVFGILFAFGYLFPNNYLFILPIPFPIKAKYFIGGYILLELYMGIKNSGEDNVAHWAHLGGALFGYLLLKFWNKRNRRTLY</sequence>
<proteinExistence type="predicted"/>